<dbReference type="SUPFAM" id="SSF51690">
    <property type="entry name" value="Nicotinate/Quinolinate PRTase C-terminal domain-like"/>
    <property type="match status" value="1"/>
</dbReference>
<evidence type="ECO:0000313" key="11">
    <source>
        <dbReference type="EMBL" id="GAA5812998.1"/>
    </source>
</evidence>
<dbReference type="PANTHER" id="PTHR11098">
    <property type="entry name" value="NICOTINATE PHOSPHORIBOSYLTRANSFERASE"/>
    <property type="match status" value="1"/>
</dbReference>
<dbReference type="InterPro" id="IPR041525">
    <property type="entry name" value="N/Namide_PRibTrfase"/>
</dbReference>
<comment type="function">
    <text evidence="8">Catalyzes the synthesis of beta-nicotinate D-ribonucleotide from nicotinate and 5-phospho-D-ribose 1-phosphate at the expense of ATP.</text>
</comment>
<dbReference type="PANTHER" id="PTHR11098:SF1">
    <property type="entry name" value="NICOTINATE PHOSPHORIBOSYLTRANSFERASE"/>
    <property type="match status" value="1"/>
</dbReference>
<evidence type="ECO:0000259" key="10">
    <source>
        <dbReference type="Pfam" id="PF17767"/>
    </source>
</evidence>
<dbReference type="EC" id="6.3.4.21" evidence="3 8"/>
<keyword evidence="12" id="KW-1185">Reference proteome</keyword>
<evidence type="ECO:0000259" key="9">
    <source>
        <dbReference type="Pfam" id="PF04095"/>
    </source>
</evidence>
<dbReference type="InterPro" id="IPR006406">
    <property type="entry name" value="Nic_PRibTrfase"/>
</dbReference>
<comment type="PTM">
    <text evidence="8">Transiently phosphorylated on a His residue during the reaction cycle. Phosphorylation strongly increases the affinity for substrates and increases the rate of nicotinate D-ribonucleotide production. Dephosphorylation regenerates the low-affinity form of the enzyme, leading to product release.</text>
</comment>
<dbReference type="SUPFAM" id="SSF54675">
    <property type="entry name" value="Nicotinate/Quinolinate PRTase N-terminal domain-like"/>
    <property type="match status" value="1"/>
</dbReference>
<evidence type="ECO:0000256" key="7">
    <source>
        <dbReference type="ARBA" id="ARBA00048668"/>
    </source>
</evidence>
<evidence type="ECO:0000256" key="8">
    <source>
        <dbReference type="RuleBase" id="RU003838"/>
    </source>
</evidence>
<dbReference type="InterPro" id="IPR040727">
    <property type="entry name" value="NAPRTase_N"/>
</dbReference>
<dbReference type="InterPro" id="IPR007229">
    <property type="entry name" value="Nic_PRibTrfase-Fam"/>
</dbReference>
<dbReference type="Pfam" id="PF17767">
    <property type="entry name" value="NAPRTase_N"/>
    <property type="match status" value="1"/>
</dbReference>
<gene>
    <name evidence="11" type="ORF">MFLAVUS_006464</name>
</gene>
<dbReference type="PIRSF" id="PIRSF000484">
    <property type="entry name" value="NAPRT"/>
    <property type="match status" value="1"/>
</dbReference>
<keyword evidence="5 8" id="KW-0436">Ligase</keyword>
<dbReference type="Pfam" id="PF04095">
    <property type="entry name" value="NAPRTase"/>
    <property type="match status" value="1"/>
</dbReference>
<evidence type="ECO:0000256" key="4">
    <source>
        <dbReference type="ARBA" id="ARBA00022553"/>
    </source>
</evidence>
<evidence type="ECO:0000256" key="1">
    <source>
        <dbReference type="ARBA" id="ARBA00004952"/>
    </source>
</evidence>
<dbReference type="NCBIfam" id="TIGR01514">
    <property type="entry name" value="NAPRTase"/>
    <property type="match status" value="1"/>
</dbReference>
<comment type="similarity">
    <text evidence="2 8">Belongs to the NAPRTase family.</text>
</comment>
<accession>A0ABP9Z1M4</accession>
<evidence type="ECO:0000313" key="12">
    <source>
        <dbReference type="Proteomes" id="UP001473302"/>
    </source>
</evidence>
<dbReference type="HAMAP" id="MF_00570">
    <property type="entry name" value="NAPRTase"/>
    <property type="match status" value="1"/>
</dbReference>
<protein>
    <recommendedName>
        <fullName evidence="3 8">Nicotinate phosphoribosyltransferase</fullName>
        <ecNumber evidence="3 8">6.3.4.21</ecNumber>
    </recommendedName>
</protein>
<dbReference type="NCBIfam" id="NF003704">
    <property type="entry name" value="PRK05321.1"/>
    <property type="match status" value="1"/>
</dbReference>
<feature type="domain" description="Nicotinate/nicotinamide phosphoribosyltransferase" evidence="9">
    <location>
        <begin position="169"/>
        <end position="403"/>
    </location>
</feature>
<name>A0ABP9Z1M4_9FUNG</name>
<feature type="domain" description="Nicotinate phosphoribosyltransferase N-terminal" evidence="10">
    <location>
        <begin position="12"/>
        <end position="135"/>
    </location>
</feature>
<reference evidence="11 12" key="1">
    <citation type="submission" date="2024-04" db="EMBL/GenBank/DDBJ databases">
        <title>genome sequences of Mucor flavus KT1a and Helicostylum pulchrum KT1b strains isolated from the surface of a dry-aged beef.</title>
        <authorList>
            <person name="Toyotome T."/>
            <person name="Hosono M."/>
            <person name="Torimaru M."/>
            <person name="Fukuda K."/>
            <person name="Mikami N."/>
        </authorList>
    </citation>
    <scope>NUCLEOTIDE SEQUENCE [LARGE SCALE GENOMIC DNA]</scope>
    <source>
        <strain evidence="11 12">KT1a</strain>
    </source>
</reference>
<keyword evidence="6 8" id="KW-0662">Pyridine nucleotide biosynthesis</keyword>
<evidence type="ECO:0000256" key="5">
    <source>
        <dbReference type="ARBA" id="ARBA00022598"/>
    </source>
</evidence>
<evidence type="ECO:0000256" key="3">
    <source>
        <dbReference type="ARBA" id="ARBA00013236"/>
    </source>
</evidence>
<dbReference type="Proteomes" id="UP001473302">
    <property type="component" value="Unassembled WGS sequence"/>
</dbReference>
<comment type="catalytic activity">
    <reaction evidence="7 8">
        <text>5-phospho-alpha-D-ribose 1-diphosphate + nicotinate + ATP + H2O = nicotinate beta-D-ribonucleotide + ADP + phosphate + diphosphate</text>
        <dbReference type="Rhea" id="RHEA:36163"/>
        <dbReference type="ChEBI" id="CHEBI:15377"/>
        <dbReference type="ChEBI" id="CHEBI:30616"/>
        <dbReference type="ChEBI" id="CHEBI:32544"/>
        <dbReference type="ChEBI" id="CHEBI:33019"/>
        <dbReference type="ChEBI" id="CHEBI:43474"/>
        <dbReference type="ChEBI" id="CHEBI:57502"/>
        <dbReference type="ChEBI" id="CHEBI:58017"/>
        <dbReference type="ChEBI" id="CHEBI:456216"/>
        <dbReference type="EC" id="6.3.4.21"/>
    </reaction>
</comment>
<evidence type="ECO:0000256" key="2">
    <source>
        <dbReference type="ARBA" id="ARBA00010897"/>
    </source>
</evidence>
<organism evidence="11 12">
    <name type="scientific">Mucor flavus</name>
    <dbReference type="NCBI Taxonomy" id="439312"/>
    <lineage>
        <taxon>Eukaryota</taxon>
        <taxon>Fungi</taxon>
        <taxon>Fungi incertae sedis</taxon>
        <taxon>Mucoromycota</taxon>
        <taxon>Mucoromycotina</taxon>
        <taxon>Mucoromycetes</taxon>
        <taxon>Mucorales</taxon>
        <taxon>Mucorineae</taxon>
        <taxon>Mucoraceae</taxon>
        <taxon>Mucor</taxon>
    </lineage>
</organism>
<comment type="caution">
    <text evidence="11">The sequence shown here is derived from an EMBL/GenBank/DDBJ whole genome shotgun (WGS) entry which is preliminary data.</text>
</comment>
<keyword evidence="4" id="KW-0597">Phosphoprotein</keyword>
<dbReference type="InterPro" id="IPR036068">
    <property type="entry name" value="Nicotinate_pribotase-like_C"/>
</dbReference>
<proteinExistence type="inferred from homology"/>
<dbReference type="Gene3D" id="3.20.140.10">
    <property type="entry name" value="nicotinate phosphoribosyltransferase"/>
    <property type="match status" value="1"/>
</dbReference>
<comment type="pathway">
    <text evidence="1 8">Cofactor biosynthesis; NAD(+) biosynthesis; nicotinate D-ribonucleotide from nicotinate: step 1/1.</text>
</comment>
<sequence>MATKHESLMSILDNDLYKFTMQYAVLKHYKRDIPVVYQFTNREKDLSLNLASFQWLQQQIKDMENLRLTETEREYMSKLSFFDQEYVDYLSQFQYKPSEQIKIKYDETTHALDLEVTGKWHETILYEVPLLALISEAYFRFTDCDWNYDGQVEKAGQKTRDLLEYGCVFSEFGTRRRRNFKTHDLVMKSIYQTSETYKEECQKLDKVPKGNFSGTSNVYLAMKYNVLAIGTVAHEFFMAVSALEGVQHANQMTLEIWNSVYKGALGIALTDTFTTEVFLRDFNAELASKFTGVRQDSGDAIKFIDTMVNHYKFIGIDPSTKVIVFSDSLNVPRAIELYDYARKAGIKASFGIGTSLTNDFQRASNPSVKSKALNIVIKLRECDGKRVIKLSDDSLKHSADVETTLAFKRQLGI</sequence>
<dbReference type="EMBL" id="BAABUK010000015">
    <property type="protein sequence ID" value="GAA5812998.1"/>
    <property type="molecule type" value="Genomic_DNA"/>
</dbReference>
<evidence type="ECO:0000256" key="6">
    <source>
        <dbReference type="ARBA" id="ARBA00022642"/>
    </source>
</evidence>